<evidence type="ECO:0000313" key="1">
    <source>
        <dbReference type="EMBL" id="RHN56420.1"/>
    </source>
</evidence>
<accession>A0A396HSU8</accession>
<reference evidence="1" key="1">
    <citation type="journal article" date="2018" name="Nat. Plants">
        <title>Whole-genome landscape of Medicago truncatula symbiotic genes.</title>
        <authorList>
            <person name="Pecrix Y."/>
            <person name="Gamas P."/>
            <person name="Carrere S."/>
        </authorList>
    </citation>
    <scope>NUCLEOTIDE SEQUENCE</scope>
    <source>
        <tissue evidence="1">Leaves</tissue>
    </source>
</reference>
<protein>
    <submittedName>
        <fullName evidence="1">Uncharacterized protein</fullName>
    </submittedName>
</protein>
<proteinExistence type="predicted"/>
<comment type="caution">
    <text evidence="1">The sequence shown here is derived from an EMBL/GenBank/DDBJ whole genome shotgun (WGS) entry which is preliminary data.</text>
</comment>
<organism evidence="1">
    <name type="scientific">Medicago truncatula</name>
    <name type="common">Barrel medic</name>
    <name type="synonym">Medicago tribuloides</name>
    <dbReference type="NCBI Taxonomy" id="3880"/>
    <lineage>
        <taxon>Eukaryota</taxon>
        <taxon>Viridiplantae</taxon>
        <taxon>Streptophyta</taxon>
        <taxon>Embryophyta</taxon>
        <taxon>Tracheophyta</taxon>
        <taxon>Spermatophyta</taxon>
        <taxon>Magnoliopsida</taxon>
        <taxon>eudicotyledons</taxon>
        <taxon>Gunneridae</taxon>
        <taxon>Pentapetalae</taxon>
        <taxon>rosids</taxon>
        <taxon>fabids</taxon>
        <taxon>Fabales</taxon>
        <taxon>Fabaceae</taxon>
        <taxon>Papilionoideae</taxon>
        <taxon>50 kb inversion clade</taxon>
        <taxon>NPAAA clade</taxon>
        <taxon>Hologalegina</taxon>
        <taxon>IRL clade</taxon>
        <taxon>Trifolieae</taxon>
        <taxon>Medicago</taxon>
    </lineage>
</organism>
<dbReference type="Gramene" id="rna31817">
    <property type="protein sequence ID" value="RHN56420.1"/>
    <property type="gene ID" value="gene31817"/>
</dbReference>
<dbReference type="AlphaFoldDB" id="A0A396HSU8"/>
<dbReference type="Proteomes" id="UP000265566">
    <property type="component" value="Chromosome 5"/>
</dbReference>
<gene>
    <name evidence="1" type="ORF">MtrunA17_Chr5g0429291</name>
</gene>
<sequence length="91" mass="10668">MFSQCMKHWNFESYTNLVFSNITCIDTILAITGQIIESFKLLLTSQEHFCINGYSHVTIKFYWNAVIEFCCLRVPFTSLIPKFLILVEKMC</sequence>
<dbReference type="EMBL" id="PSQE01000005">
    <property type="protein sequence ID" value="RHN56420.1"/>
    <property type="molecule type" value="Genomic_DNA"/>
</dbReference>
<name>A0A396HSU8_MEDTR</name>